<dbReference type="STRING" id="639282.DEFDS_1830"/>
<evidence type="ECO:0008006" key="3">
    <source>
        <dbReference type="Google" id="ProtNLM"/>
    </source>
</evidence>
<dbReference type="RefSeq" id="WP_013008530.1">
    <property type="nucleotide sequence ID" value="NC_013939.1"/>
</dbReference>
<evidence type="ECO:0000313" key="2">
    <source>
        <dbReference type="Proteomes" id="UP000001520"/>
    </source>
</evidence>
<sequence>MENILNEAIQNYKGMSEKTTIYFIVDESIKKTVVADLDKLEVHDGKTVDNADCVCKISSNLFKKIWYENYKPGMKEIFSGELKTNNPEILQNFLKACGK</sequence>
<dbReference type="AlphaFoldDB" id="D3P995"/>
<dbReference type="eggNOG" id="ENOG5033IC3">
    <property type="taxonomic scope" value="Bacteria"/>
</dbReference>
<evidence type="ECO:0000313" key="1">
    <source>
        <dbReference type="EMBL" id="BAI81285.1"/>
    </source>
</evidence>
<organism evidence="1 2">
    <name type="scientific">Deferribacter desulfuricans (strain DSM 14783 / JCM 11476 / NBRC 101012 / SSM1)</name>
    <dbReference type="NCBI Taxonomy" id="639282"/>
    <lineage>
        <taxon>Bacteria</taxon>
        <taxon>Pseudomonadati</taxon>
        <taxon>Deferribacterota</taxon>
        <taxon>Deferribacteres</taxon>
        <taxon>Deferribacterales</taxon>
        <taxon>Deferribacteraceae</taxon>
        <taxon>Deferribacter</taxon>
    </lineage>
</organism>
<name>D3P995_DEFDS</name>
<dbReference type="KEGG" id="ddf:DEFDS_1830"/>
<proteinExistence type="predicted"/>
<protein>
    <recommendedName>
        <fullName evidence="3">SCP2 domain-containing protein</fullName>
    </recommendedName>
</protein>
<reference evidence="1 2" key="1">
    <citation type="journal article" date="2010" name="DNA Res.">
        <title>Bacterial lifestyle in a deep-sea hydrothermal vent chimney revealed by the genome sequence of the thermophilic bacterium Deferribacter desulfuricans SSM1.</title>
        <authorList>
            <person name="Takaki Y."/>
            <person name="Shimamura S."/>
            <person name="Nakagawa S."/>
            <person name="Fukuhara Y."/>
            <person name="Horikawa H."/>
            <person name="Ankai A."/>
            <person name="Harada T."/>
            <person name="Hosoyama A."/>
            <person name="Oguchi A."/>
            <person name="Fukui S."/>
            <person name="Fujita N."/>
            <person name="Takami H."/>
            <person name="Takai K."/>
        </authorList>
    </citation>
    <scope>NUCLEOTIDE SEQUENCE [LARGE SCALE GENOMIC DNA]</scope>
    <source>
        <strain evidence="2">DSM 14783 / JCM 11476 / NBRC 101012 / SSM1</strain>
    </source>
</reference>
<gene>
    <name evidence="1" type="ordered locus">DEFDS_1830</name>
</gene>
<dbReference type="Proteomes" id="UP000001520">
    <property type="component" value="Chromosome"/>
</dbReference>
<dbReference type="EMBL" id="AP011529">
    <property type="protein sequence ID" value="BAI81285.1"/>
    <property type="molecule type" value="Genomic_DNA"/>
</dbReference>
<keyword evidence="2" id="KW-1185">Reference proteome</keyword>
<dbReference type="HOGENOM" id="CLU_175370_0_0_0"/>
<accession>D3P995</accession>
<dbReference type="OrthoDB" id="5402176at2"/>